<organism evidence="2 3">
    <name type="scientific">Marchantia polymorpha</name>
    <name type="common">Common liverwort</name>
    <name type="synonym">Marchantia aquatica</name>
    <dbReference type="NCBI Taxonomy" id="3197"/>
    <lineage>
        <taxon>Eukaryota</taxon>
        <taxon>Viridiplantae</taxon>
        <taxon>Streptophyta</taxon>
        <taxon>Embryophyta</taxon>
        <taxon>Marchantiophyta</taxon>
        <taxon>Marchantiopsida</taxon>
        <taxon>Marchantiidae</taxon>
        <taxon>Marchantiales</taxon>
        <taxon>Marchantiaceae</taxon>
        <taxon>Marchantia</taxon>
    </lineage>
</organism>
<evidence type="ECO:0000313" key="3">
    <source>
        <dbReference type="Proteomes" id="UP000244005"/>
    </source>
</evidence>
<protein>
    <submittedName>
        <fullName evidence="2">Uncharacterized protein</fullName>
    </submittedName>
</protein>
<keyword evidence="3" id="KW-1185">Reference proteome</keyword>
<accession>A0A2R6WN98</accession>
<evidence type="ECO:0000256" key="1">
    <source>
        <dbReference type="SAM" id="MobiDB-lite"/>
    </source>
</evidence>
<feature type="region of interest" description="Disordered" evidence="1">
    <location>
        <begin position="28"/>
        <end position="62"/>
    </location>
</feature>
<proteinExistence type="predicted"/>
<dbReference type="Gramene" id="Mp2g22550.1">
    <property type="protein sequence ID" value="Mp2g22550.1.cds1"/>
    <property type="gene ID" value="Mp2g22550"/>
</dbReference>
<dbReference type="EMBL" id="KZ772744">
    <property type="protein sequence ID" value="PTQ35334.1"/>
    <property type="molecule type" value="Genomic_DNA"/>
</dbReference>
<dbReference type="AlphaFoldDB" id="A0A2R6WN98"/>
<dbReference type="Proteomes" id="UP000244005">
    <property type="component" value="Unassembled WGS sequence"/>
</dbReference>
<sequence length="95" mass="10525">MFRPGKGHASEGHLPFVWTTALTGHDSRKLTSVPNECDPPGIRIDLQTLPSLGEQSPWPPDPKQFLLRRGLRSFSSYLTASNLAESLQSLTDRLP</sequence>
<name>A0A2R6WN98_MARPO</name>
<gene>
    <name evidence="2" type="ORF">MARPO_0072s0076</name>
</gene>
<evidence type="ECO:0000313" key="2">
    <source>
        <dbReference type="EMBL" id="PTQ35334.1"/>
    </source>
</evidence>
<reference evidence="3" key="1">
    <citation type="journal article" date="2017" name="Cell">
        <title>Insights into land plant evolution garnered from the Marchantia polymorpha genome.</title>
        <authorList>
            <person name="Bowman J.L."/>
            <person name="Kohchi T."/>
            <person name="Yamato K.T."/>
            <person name="Jenkins J."/>
            <person name="Shu S."/>
            <person name="Ishizaki K."/>
            <person name="Yamaoka S."/>
            <person name="Nishihama R."/>
            <person name="Nakamura Y."/>
            <person name="Berger F."/>
            <person name="Adam C."/>
            <person name="Aki S.S."/>
            <person name="Althoff F."/>
            <person name="Araki T."/>
            <person name="Arteaga-Vazquez M.A."/>
            <person name="Balasubrmanian S."/>
            <person name="Barry K."/>
            <person name="Bauer D."/>
            <person name="Boehm C.R."/>
            <person name="Briginshaw L."/>
            <person name="Caballero-Perez J."/>
            <person name="Catarino B."/>
            <person name="Chen F."/>
            <person name="Chiyoda S."/>
            <person name="Chovatia M."/>
            <person name="Davies K.M."/>
            <person name="Delmans M."/>
            <person name="Demura T."/>
            <person name="Dierschke T."/>
            <person name="Dolan L."/>
            <person name="Dorantes-Acosta A.E."/>
            <person name="Eklund D.M."/>
            <person name="Florent S.N."/>
            <person name="Flores-Sandoval E."/>
            <person name="Fujiyama A."/>
            <person name="Fukuzawa H."/>
            <person name="Galik B."/>
            <person name="Grimanelli D."/>
            <person name="Grimwood J."/>
            <person name="Grossniklaus U."/>
            <person name="Hamada T."/>
            <person name="Haseloff J."/>
            <person name="Hetherington A.J."/>
            <person name="Higo A."/>
            <person name="Hirakawa Y."/>
            <person name="Hundley H.N."/>
            <person name="Ikeda Y."/>
            <person name="Inoue K."/>
            <person name="Inoue S.I."/>
            <person name="Ishida S."/>
            <person name="Jia Q."/>
            <person name="Kakita M."/>
            <person name="Kanazawa T."/>
            <person name="Kawai Y."/>
            <person name="Kawashima T."/>
            <person name="Kennedy M."/>
            <person name="Kinose K."/>
            <person name="Kinoshita T."/>
            <person name="Kohara Y."/>
            <person name="Koide E."/>
            <person name="Komatsu K."/>
            <person name="Kopischke S."/>
            <person name="Kubo M."/>
            <person name="Kyozuka J."/>
            <person name="Lagercrantz U."/>
            <person name="Lin S.S."/>
            <person name="Lindquist E."/>
            <person name="Lipzen A.M."/>
            <person name="Lu C.W."/>
            <person name="De Luna E."/>
            <person name="Martienssen R.A."/>
            <person name="Minamino N."/>
            <person name="Mizutani M."/>
            <person name="Mizutani M."/>
            <person name="Mochizuki N."/>
            <person name="Monte I."/>
            <person name="Mosher R."/>
            <person name="Nagasaki H."/>
            <person name="Nakagami H."/>
            <person name="Naramoto S."/>
            <person name="Nishitani K."/>
            <person name="Ohtani M."/>
            <person name="Okamoto T."/>
            <person name="Okumura M."/>
            <person name="Phillips J."/>
            <person name="Pollak B."/>
            <person name="Reinders A."/>
            <person name="Rovekamp M."/>
            <person name="Sano R."/>
            <person name="Sawa S."/>
            <person name="Schmid M.W."/>
            <person name="Shirakawa M."/>
            <person name="Solano R."/>
            <person name="Spunde A."/>
            <person name="Suetsugu N."/>
            <person name="Sugano S."/>
            <person name="Sugiyama A."/>
            <person name="Sun R."/>
            <person name="Suzuki Y."/>
            <person name="Takenaka M."/>
            <person name="Takezawa D."/>
            <person name="Tomogane H."/>
            <person name="Tsuzuki M."/>
            <person name="Ueda T."/>
            <person name="Umeda M."/>
            <person name="Ward J.M."/>
            <person name="Watanabe Y."/>
            <person name="Yazaki K."/>
            <person name="Yokoyama R."/>
            <person name="Yoshitake Y."/>
            <person name="Yotsui I."/>
            <person name="Zachgo S."/>
            <person name="Schmutz J."/>
        </authorList>
    </citation>
    <scope>NUCLEOTIDE SEQUENCE [LARGE SCALE GENOMIC DNA]</scope>
    <source>
        <strain evidence="3">Tak-1</strain>
    </source>
</reference>